<proteinExistence type="predicted"/>
<dbReference type="EMBL" id="CM042041">
    <property type="protein sequence ID" value="KAI3712612.1"/>
    <property type="molecule type" value="Genomic_DNA"/>
</dbReference>
<reference evidence="2" key="1">
    <citation type="journal article" date="2022" name="Mol. Ecol. Resour.">
        <title>The genomes of chicory, endive, great burdock and yacon provide insights into Asteraceae palaeo-polyploidization history and plant inulin production.</title>
        <authorList>
            <person name="Fan W."/>
            <person name="Wang S."/>
            <person name="Wang H."/>
            <person name="Wang A."/>
            <person name="Jiang F."/>
            <person name="Liu H."/>
            <person name="Zhao H."/>
            <person name="Xu D."/>
            <person name="Zhang Y."/>
        </authorList>
    </citation>
    <scope>NUCLEOTIDE SEQUENCE [LARGE SCALE GENOMIC DNA]</scope>
    <source>
        <strain evidence="2">cv. Yunnan</strain>
    </source>
</reference>
<name>A0ACB9AQX3_9ASTR</name>
<dbReference type="Proteomes" id="UP001056120">
    <property type="component" value="Linkage Group LG24"/>
</dbReference>
<protein>
    <submittedName>
        <fullName evidence="1">Uncharacterized protein</fullName>
    </submittedName>
</protein>
<accession>A0ACB9AQX3</accession>
<sequence>MKALTLVSLSFSSSCLWILLVLSLCDVCFCDRNSDPVVCIPTERLALIDLKNNLTDRANRLSSWVGKDSCSWSSVVCDNFTSHVHEIRLGGHDDKFPDYCYEFDDTDSECNFTSLIVLDLSYNNFDSMLLSGWIFSLRNLALLDLTDCGNQIVEEMPKYLSNHCNFTTLDLRYNKFFWECVGAS</sequence>
<keyword evidence="2" id="KW-1185">Reference proteome</keyword>
<organism evidence="1 2">
    <name type="scientific">Smallanthus sonchifolius</name>
    <dbReference type="NCBI Taxonomy" id="185202"/>
    <lineage>
        <taxon>Eukaryota</taxon>
        <taxon>Viridiplantae</taxon>
        <taxon>Streptophyta</taxon>
        <taxon>Embryophyta</taxon>
        <taxon>Tracheophyta</taxon>
        <taxon>Spermatophyta</taxon>
        <taxon>Magnoliopsida</taxon>
        <taxon>eudicotyledons</taxon>
        <taxon>Gunneridae</taxon>
        <taxon>Pentapetalae</taxon>
        <taxon>asterids</taxon>
        <taxon>campanulids</taxon>
        <taxon>Asterales</taxon>
        <taxon>Asteraceae</taxon>
        <taxon>Asteroideae</taxon>
        <taxon>Heliantheae alliance</taxon>
        <taxon>Millerieae</taxon>
        <taxon>Smallanthus</taxon>
    </lineage>
</organism>
<evidence type="ECO:0000313" key="2">
    <source>
        <dbReference type="Proteomes" id="UP001056120"/>
    </source>
</evidence>
<evidence type="ECO:0000313" key="1">
    <source>
        <dbReference type="EMBL" id="KAI3712612.1"/>
    </source>
</evidence>
<reference evidence="1 2" key="2">
    <citation type="journal article" date="2022" name="Mol. Ecol. Resour.">
        <title>The genomes of chicory, endive, great burdock and yacon provide insights into Asteraceae paleo-polyploidization history and plant inulin production.</title>
        <authorList>
            <person name="Fan W."/>
            <person name="Wang S."/>
            <person name="Wang H."/>
            <person name="Wang A."/>
            <person name="Jiang F."/>
            <person name="Liu H."/>
            <person name="Zhao H."/>
            <person name="Xu D."/>
            <person name="Zhang Y."/>
        </authorList>
    </citation>
    <scope>NUCLEOTIDE SEQUENCE [LARGE SCALE GENOMIC DNA]</scope>
    <source>
        <strain evidence="2">cv. Yunnan</strain>
        <tissue evidence="1">Leaves</tissue>
    </source>
</reference>
<gene>
    <name evidence="1" type="ORF">L1987_71172</name>
</gene>
<comment type="caution">
    <text evidence="1">The sequence shown here is derived from an EMBL/GenBank/DDBJ whole genome shotgun (WGS) entry which is preliminary data.</text>
</comment>